<gene>
    <name evidence="3" type="ORF">D6851_16625</name>
</gene>
<dbReference type="InterPro" id="IPR051122">
    <property type="entry name" value="SDR_DHRS6-like"/>
</dbReference>
<sequence>MRFENRNVLVLGGNSGIGLASVKGFAEEGANVHFTGRNQETIDEAMQTVPGAQGHRVDITDRAAMADLLDNLGKDGRTLDILFINAGIGGFAPLREITEEQWDAIHNVNLKSCVFAIQQALPLLGTGSAIVITGSIGAHSALPGNAMYAAAKNGLHAAMKVMAGELVSEGIRVNMVSPGPIDTPLLYRNPGVTGAQVDALRDKMIESVPMKRMGQAEEVARAVLFLASDEASFITAANLCVDGGALELR</sequence>
<dbReference type="InterPro" id="IPR036291">
    <property type="entry name" value="NAD(P)-bd_dom_sf"/>
</dbReference>
<dbReference type="PRINTS" id="PR00081">
    <property type="entry name" value="GDHRDH"/>
</dbReference>
<dbReference type="EMBL" id="RAPF01000015">
    <property type="protein sequence ID" value="RKF17573.1"/>
    <property type="molecule type" value="Genomic_DNA"/>
</dbReference>
<reference evidence="3 4" key="1">
    <citation type="submission" date="2018-09" db="EMBL/GenBank/DDBJ databases">
        <title>Altererythrobacter spongiae sp. nov., isolated from a marine sponge.</title>
        <authorList>
            <person name="Zhuang L."/>
            <person name="Luo L."/>
        </authorList>
    </citation>
    <scope>NUCLEOTIDE SEQUENCE [LARGE SCALE GENOMIC DNA]</scope>
    <source>
        <strain evidence="3 4">HN-Y73</strain>
    </source>
</reference>
<dbReference type="FunFam" id="3.40.50.720:FF:000084">
    <property type="entry name" value="Short-chain dehydrogenase reductase"/>
    <property type="match status" value="1"/>
</dbReference>
<dbReference type="Proteomes" id="UP000284395">
    <property type="component" value="Unassembled WGS sequence"/>
</dbReference>
<dbReference type="Pfam" id="PF13561">
    <property type="entry name" value="adh_short_C2"/>
    <property type="match status" value="1"/>
</dbReference>
<comment type="similarity">
    <text evidence="1">Belongs to the short-chain dehydrogenases/reductases (SDR) family.</text>
</comment>
<dbReference type="Gene3D" id="3.40.50.720">
    <property type="entry name" value="NAD(P)-binding Rossmann-like Domain"/>
    <property type="match status" value="1"/>
</dbReference>
<evidence type="ECO:0000256" key="2">
    <source>
        <dbReference type="ARBA" id="ARBA00023002"/>
    </source>
</evidence>
<dbReference type="InterPro" id="IPR002347">
    <property type="entry name" value="SDR_fam"/>
</dbReference>
<dbReference type="PANTHER" id="PTHR43477">
    <property type="entry name" value="DIHYDROANTICAPSIN 7-DEHYDROGENASE"/>
    <property type="match status" value="1"/>
</dbReference>
<keyword evidence="4" id="KW-1185">Reference proteome</keyword>
<dbReference type="CDD" id="cd05233">
    <property type="entry name" value="SDR_c"/>
    <property type="match status" value="1"/>
</dbReference>
<proteinExistence type="inferred from homology"/>
<evidence type="ECO:0000313" key="4">
    <source>
        <dbReference type="Proteomes" id="UP000284395"/>
    </source>
</evidence>
<dbReference type="RefSeq" id="WP_120326027.1">
    <property type="nucleotide sequence ID" value="NZ_RAPF01000015.1"/>
</dbReference>
<evidence type="ECO:0000256" key="1">
    <source>
        <dbReference type="ARBA" id="ARBA00006484"/>
    </source>
</evidence>
<keyword evidence="2" id="KW-0560">Oxidoreductase</keyword>
<accession>A0A420EA57</accession>
<comment type="caution">
    <text evidence="3">The sequence shown here is derived from an EMBL/GenBank/DDBJ whole genome shotgun (WGS) entry which is preliminary data.</text>
</comment>
<dbReference type="OrthoDB" id="9803333at2"/>
<organism evidence="3 4">
    <name type="scientific">Altericroceibacterium spongiae</name>
    <dbReference type="NCBI Taxonomy" id="2320269"/>
    <lineage>
        <taxon>Bacteria</taxon>
        <taxon>Pseudomonadati</taxon>
        <taxon>Pseudomonadota</taxon>
        <taxon>Alphaproteobacteria</taxon>
        <taxon>Sphingomonadales</taxon>
        <taxon>Erythrobacteraceae</taxon>
        <taxon>Altericroceibacterium</taxon>
    </lineage>
</organism>
<dbReference type="SUPFAM" id="SSF51735">
    <property type="entry name" value="NAD(P)-binding Rossmann-fold domains"/>
    <property type="match status" value="1"/>
</dbReference>
<evidence type="ECO:0000313" key="3">
    <source>
        <dbReference type="EMBL" id="RKF17573.1"/>
    </source>
</evidence>
<protein>
    <submittedName>
        <fullName evidence="3">SDR family oxidoreductase</fullName>
    </submittedName>
</protein>
<dbReference type="PANTHER" id="PTHR43477:SF1">
    <property type="entry name" value="DIHYDROANTICAPSIN 7-DEHYDROGENASE"/>
    <property type="match status" value="1"/>
</dbReference>
<dbReference type="GO" id="GO:0016491">
    <property type="term" value="F:oxidoreductase activity"/>
    <property type="evidence" value="ECO:0007669"/>
    <property type="project" value="UniProtKB-KW"/>
</dbReference>
<dbReference type="AlphaFoldDB" id="A0A420EA57"/>
<name>A0A420EA57_9SPHN</name>